<proteinExistence type="inferred from homology"/>
<name>A0A0B2A658_9MICO</name>
<dbReference type="Gene3D" id="3.40.50.720">
    <property type="entry name" value="NAD(P)-binding Rossmann-like Domain"/>
    <property type="match status" value="1"/>
</dbReference>
<keyword evidence="13" id="KW-1185">Reference proteome</keyword>
<dbReference type="InterPro" id="IPR013149">
    <property type="entry name" value="ADH-like_C"/>
</dbReference>
<dbReference type="InterPro" id="IPR051034">
    <property type="entry name" value="Mito_Enoyl-ACP_Reductase"/>
</dbReference>
<evidence type="ECO:0000256" key="1">
    <source>
        <dbReference type="ARBA" id="ARBA00010371"/>
    </source>
</evidence>
<evidence type="ECO:0000256" key="3">
    <source>
        <dbReference type="ARBA" id="ARBA00022832"/>
    </source>
</evidence>
<dbReference type="AlphaFoldDB" id="A0A0B2A658"/>
<keyword evidence="7" id="KW-0443">Lipid metabolism</keyword>
<protein>
    <recommendedName>
        <fullName evidence="9">enoyl-[acyl-carrier-protein] reductase</fullName>
        <ecNumber evidence="9">1.3.1.104</ecNumber>
    </recommendedName>
</protein>
<evidence type="ECO:0000313" key="12">
    <source>
        <dbReference type="EMBL" id="KHK97092.1"/>
    </source>
</evidence>
<dbReference type="InterPro" id="IPR020843">
    <property type="entry name" value="ER"/>
</dbReference>
<dbReference type="Pfam" id="PF08240">
    <property type="entry name" value="ADH_N"/>
    <property type="match status" value="1"/>
</dbReference>
<comment type="similarity">
    <text evidence="1">Belongs to the zinc-containing alcohol dehydrogenase family. Quinone oxidoreductase subfamily.</text>
</comment>
<keyword evidence="8" id="KW-0275">Fatty acid biosynthesis</keyword>
<reference evidence="12 13" key="1">
    <citation type="submission" date="2014-11" db="EMBL/GenBank/DDBJ databases">
        <title>Genome sequence of Microbacterium mangrovi MUSC 115(T).</title>
        <authorList>
            <person name="Lee L.-H."/>
        </authorList>
    </citation>
    <scope>NUCLEOTIDE SEQUENCE [LARGE SCALE GENOMIC DNA]</scope>
    <source>
        <strain evidence="12 13">MUSC 115</strain>
    </source>
</reference>
<dbReference type="PANTHER" id="PTHR43981">
    <property type="entry name" value="ENOYL-[ACYL-CARRIER-PROTEIN] REDUCTASE, MITOCHONDRIAL"/>
    <property type="match status" value="1"/>
</dbReference>
<accession>A0A0B2A658</accession>
<dbReference type="GO" id="GO:0141148">
    <property type="term" value="F:enoyl-[acyl-carrier-protein] reductase (NADPH) activity"/>
    <property type="evidence" value="ECO:0007669"/>
    <property type="project" value="UniProtKB-EC"/>
</dbReference>
<dbReference type="Gene3D" id="3.90.180.10">
    <property type="entry name" value="Medium-chain alcohol dehydrogenases, catalytic domain"/>
    <property type="match status" value="1"/>
</dbReference>
<gene>
    <name evidence="12" type="ORF">LK09_12455</name>
</gene>
<dbReference type="GO" id="GO:0006633">
    <property type="term" value="P:fatty acid biosynthetic process"/>
    <property type="evidence" value="ECO:0007669"/>
    <property type="project" value="UniProtKB-KW"/>
</dbReference>
<comment type="catalytic activity">
    <reaction evidence="10">
        <text>a 2,3-saturated acyl-[ACP] + NADP(+) = a (2E)-enoyl-[ACP] + NADPH + H(+)</text>
        <dbReference type="Rhea" id="RHEA:22564"/>
        <dbReference type="Rhea" id="RHEA-COMP:9925"/>
        <dbReference type="Rhea" id="RHEA-COMP:9926"/>
        <dbReference type="ChEBI" id="CHEBI:15378"/>
        <dbReference type="ChEBI" id="CHEBI:57783"/>
        <dbReference type="ChEBI" id="CHEBI:58349"/>
        <dbReference type="ChEBI" id="CHEBI:78784"/>
        <dbReference type="ChEBI" id="CHEBI:78785"/>
        <dbReference type="EC" id="1.3.1.104"/>
    </reaction>
</comment>
<keyword evidence="6" id="KW-0560">Oxidoreductase</keyword>
<keyword evidence="5" id="KW-0809">Transit peptide</keyword>
<evidence type="ECO:0000256" key="4">
    <source>
        <dbReference type="ARBA" id="ARBA00022857"/>
    </source>
</evidence>
<comment type="caution">
    <text evidence="12">The sequence shown here is derived from an EMBL/GenBank/DDBJ whole genome shotgun (WGS) entry which is preliminary data.</text>
</comment>
<keyword evidence="3" id="KW-0276">Fatty acid metabolism</keyword>
<evidence type="ECO:0000256" key="2">
    <source>
        <dbReference type="ARBA" id="ARBA00022516"/>
    </source>
</evidence>
<evidence type="ECO:0000256" key="7">
    <source>
        <dbReference type="ARBA" id="ARBA00023098"/>
    </source>
</evidence>
<organism evidence="12 13">
    <name type="scientific">Microbacterium mangrovi</name>
    <dbReference type="NCBI Taxonomy" id="1348253"/>
    <lineage>
        <taxon>Bacteria</taxon>
        <taxon>Bacillati</taxon>
        <taxon>Actinomycetota</taxon>
        <taxon>Actinomycetes</taxon>
        <taxon>Micrococcales</taxon>
        <taxon>Microbacteriaceae</taxon>
        <taxon>Microbacterium</taxon>
    </lineage>
</organism>
<feature type="domain" description="Enoyl reductase (ER)" evidence="11">
    <location>
        <begin position="10"/>
        <end position="323"/>
    </location>
</feature>
<evidence type="ECO:0000256" key="9">
    <source>
        <dbReference type="ARBA" id="ARBA00038963"/>
    </source>
</evidence>
<dbReference type="InterPro" id="IPR013154">
    <property type="entry name" value="ADH-like_N"/>
</dbReference>
<dbReference type="InterPro" id="IPR036291">
    <property type="entry name" value="NAD(P)-bd_dom_sf"/>
</dbReference>
<dbReference type="EC" id="1.3.1.104" evidence="9"/>
<dbReference type="Proteomes" id="UP000031030">
    <property type="component" value="Unassembled WGS sequence"/>
</dbReference>
<dbReference type="OrthoDB" id="4190732at2"/>
<evidence type="ECO:0000256" key="10">
    <source>
        <dbReference type="ARBA" id="ARBA00048843"/>
    </source>
</evidence>
<dbReference type="EMBL" id="JTDK01000011">
    <property type="protein sequence ID" value="KHK97092.1"/>
    <property type="molecule type" value="Genomic_DNA"/>
</dbReference>
<dbReference type="SUPFAM" id="SSF51735">
    <property type="entry name" value="NAD(P)-binding Rossmann-fold domains"/>
    <property type="match status" value="1"/>
</dbReference>
<evidence type="ECO:0000313" key="13">
    <source>
        <dbReference type="Proteomes" id="UP000031030"/>
    </source>
</evidence>
<sequence>MRAIIHHEFGDPAEVLGVEDVPLPEPGPREVRLRVLLAPIHNHDLWTIRGSYGYKPDLPARSGTEAVGIVDAIGDEVEGIQVGQRVATGGTFGVWSEFAIAKAGAVVPVPDGIPDEVAAQLISMPFSAIALVDYLGVGSGDVIVQNTANGTVGRLVAQIAASRGIRVIGLVRRESDVEELAASGIPDVVATVGDGWRARVLELAGAKPIVAAVDSVGGSASGDLVHLLGEGGTLVSFGAMASDRMELSSGEIIFKQLTVKGFWGSKVSAAMDAATRRALFGELFQLVGAGRLSLPVDSIHSFDDVRAAVDASVTPGRVGKVLLRP</sequence>
<evidence type="ECO:0000256" key="5">
    <source>
        <dbReference type="ARBA" id="ARBA00022946"/>
    </source>
</evidence>
<dbReference type="STRING" id="1348253.LK09_12455"/>
<dbReference type="PANTHER" id="PTHR43981:SF2">
    <property type="entry name" value="ENOYL-[ACYL-CARRIER-PROTEIN] REDUCTASE, MITOCHONDRIAL"/>
    <property type="match status" value="1"/>
</dbReference>
<dbReference type="SMART" id="SM00829">
    <property type="entry name" value="PKS_ER"/>
    <property type="match status" value="1"/>
</dbReference>
<evidence type="ECO:0000256" key="6">
    <source>
        <dbReference type="ARBA" id="ARBA00023002"/>
    </source>
</evidence>
<dbReference type="Pfam" id="PF00107">
    <property type="entry name" value="ADH_zinc_N"/>
    <property type="match status" value="1"/>
</dbReference>
<dbReference type="InterPro" id="IPR011032">
    <property type="entry name" value="GroES-like_sf"/>
</dbReference>
<dbReference type="CDD" id="cd08292">
    <property type="entry name" value="ETR_like_2"/>
    <property type="match status" value="1"/>
</dbReference>
<evidence type="ECO:0000256" key="8">
    <source>
        <dbReference type="ARBA" id="ARBA00023160"/>
    </source>
</evidence>
<keyword evidence="4" id="KW-0521">NADP</keyword>
<dbReference type="RefSeq" id="WP_039399866.1">
    <property type="nucleotide sequence ID" value="NZ_JTDK01000011.1"/>
</dbReference>
<keyword evidence="2" id="KW-0444">Lipid biosynthesis</keyword>
<dbReference type="SUPFAM" id="SSF50129">
    <property type="entry name" value="GroES-like"/>
    <property type="match status" value="1"/>
</dbReference>
<evidence type="ECO:0000259" key="11">
    <source>
        <dbReference type="SMART" id="SM00829"/>
    </source>
</evidence>